<evidence type="ECO:0000313" key="2">
    <source>
        <dbReference type="EMBL" id="KFM79763.1"/>
    </source>
</evidence>
<dbReference type="Proteomes" id="UP000054359">
    <property type="component" value="Unassembled WGS sequence"/>
</dbReference>
<evidence type="ECO:0000259" key="1">
    <source>
        <dbReference type="PROSITE" id="PS50290"/>
    </source>
</evidence>
<protein>
    <submittedName>
        <fullName evidence="2">DNA-dependent protein kinase catalytic subunit</fullName>
    </submittedName>
</protein>
<keyword evidence="2" id="KW-0808">Transferase</keyword>
<proteinExistence type="predicted"/>
<dbReference type="GO" id="GO:0005634">
    <property type="term" value="C:nucleus"/>
    <property type="evidence" value="ECO:0007669"/>
    <property type="project" value="TreeGrafter"/>
</dbReference>
<dbReference type="AlphaFoldDB" id="A0A087UQX4"/>
<dbReference type="GO" id="GO:0006302">
    <property type="term" value="P:double-strand break repair"/>
    <property type="evidence" value="ECO:0007669"/>
    <property type="project" value="TreeGrafter"/>
</dbReference>
<gene>
    <name evidence="2" type="ORF">X975_16042</name>
</gene>
<name>A0A087UQX4_STEMI</name>
<dbReference type="Pfam" id="PF00454">
    <property type="entry name" value="PI3_PI4_kinase"/>
    <property type="match status" value="1"/>
</dbReference>
<dbReference type="STRING" id="407821.A0A087UQX4"/>
<evidence type="ECO:0000313" key="3">
    <source>
        <dbReference type="Proteomes" id="UP000054359"/>
    </source>
</evidence>
<dbReference type="InterPro" id="IPR050517">
    <property type="entry name" value="DDR_Repair_Kinase"/>
</dbReference>
<dbReference type="Gene3D" id="3.30.1010.10">
    <property type="entry name" value="Phosphatidylinositol 3-kinase Catalytic Subunit, Chain A, domain 4"/>
    <property type="match status" value="1"/>
</dbReference>
<dbReference type="PANTHER" id="PTHR11139:SF68">
    <property type="entry name" value="DNA-DEPENDENT PROTEIN KINASE CATALYTIC SUBUNIT"/>
    <property type="match status" value="1"/>
</dbReference>
<sequence>MFSLLNEIYANDVKCARRHLGLRMYKVIPLSTRLGLIEWIDNIVVLNEFLNDGMSLEER</sequence>
<dbReference type="InterPro" id="IPR000403">
    <property type="entry name" value="PI3/4_kinase_cat_dom"/>
</dbReference>
<reference evidence="2 3" key="1">
    <citation type="submission" date="2013-11" db="EMBL/GenBank/DDBJ databases">
        <title>Genome sequencing of Stegodyphus mimosarum.</title>
        <authorList>
            <person name="Bechsgaard J."/>
        </authorList>
    </citation>
    <scope>NUCLEOTIDE SEQUENCE [LARGE SCALE GENOMIC DNA]</scope>
</reference>
<keyword evidence="3" id="KW-1185">Reference proteome</keyword>
<keyword evidence="2" id="KW-0418">Kinase</keyword>
<dbReference type="PANTHER" id="PTHR11139">
    <property type="entry name" value="ATAXIA TELANGIECTASIA MUTATED ATM -RELATED"/>
    <property type="match status" value="1"/>
</dbReference>
<feature type="non-terminal residue" evidence="2">
    <location>
        <position position="59"/>
    </location>
</feature>
<dbReference type="OrthoDB" id="431717at2759"/>
<dbReference type="SUPFAM" id="SSF56112">
    <property type="entry name" value="Protein kinase-like (PK-like)"/>
    <property type="match status" value="1"/>
</dbReference>
<accession>A0A087UQX4</accession>
<organism evidence="2 3">
    <name type="scientific">Stegodyphus mimosarum</name>
    <name type="common">African social velvet spider</name>
    <dbReference type="NCBI Taxonomy" id="407821"/>
    <lineage>
        <taxon>Eukaryota</taxon>
        <taxon>Metazoa</taxon>
        <taxon>Ecdysozoa</taxon>
        <taxon>Arthropoda</taxon>
        <taxon>Chelicerata</taxon>
        <taxon>Arachnida</taxon>
        <taxon>Araneae</taxon>
        <taxon>Araneomorphae</taxon>
        <taxon>Entelegynae</taxon>
        <taxon>Eresoidea</taxon>
        <taxon>Eresidae</taxon>
        <taxon>Stegodyphus</taxon>
    </lineage>
</organism>
<dbReference type="EMBL" id="KK121126">
    <property type="protein sequence ID" value="KFM79763.1"/>
    <property type="molecule type" value="Genomic_DNA"/>
</dbReference>
<dbReference type="InterPro" id="IPR011009">
    <property type="entry name" value="Kinase-like_dom_sf"/>
</dbReference>
<dbReference type="PROSITE" id="PS50290">
    <property type="entry name" value="PI3_4_KINASE_3"/>
    <property type="match status" value="1"/>
</dbReference>
<feature type="domain" description="PI3K/PI4K catalytic" evidence="1">
    <location>
        <begin position="1"/>
        <end position="59"/>
    </location>
</feature>
<dbReference type="GO" id="GO:0004674">
    <property type="term" value="F:protein serine/threonine kinase activity"/>
    <property type="evidence" value="ECO:0007669"/>
    <property type="project" value="TreeGrafter"/>
</dbReference>
<dbReference type="GO" id="GO:0000723">
    <property type="term" value="P:telomere maintenance"/>
    <property type="evidence" value="ECO:0007669"/>
    <property type="project" value="TreeGrafter"/>
</dbReference>